<evidence type="ECO:0000313" key="1">
    <source>
        <dbReference type="EMBL" id="EEI24473.1"/>
    </source>
</evidence>
<organism evidence="1 2">
    <name type="scientific">Lentilactobacillus hilgardii (strain ATCC 8290 / DSM 20176 / CCUG 30140 / JCM 1155 / KCTC 3500 / NBRC 15886 / NCIMB 8040 / NRRL B-1843 / 9)</name>
    <dbReference type="NCBI Taxonomy" id="1423757"/>
    <lineage>
        <taxon>Bacteria</taxon>
        <taxon>Bacillati</taxon>
        <taxon>Bacillota</taxon>
        <taxon>Bacilli</taxon>
        <taxon>Lactobacillales</taxon>
        <taxon>Lactobacillaceae</taxon>
        <taxon>Lentilactobacillus</taxon>
    </lineage>
</organism>
<dbReference type="HOGENOM" id="CLU_3291504_0_0_9"/>
<proteinExistence type="predicted"/>
<name>C0XJK1_LENH9</name>
<comment type="caution">
    <text evidence="1">The sequence shown here is derived from an EMBL/GenBank/DDBJ whole genome shotgun (WGS) entry which is preliminary data.</text>
</comment>
<dbReference type="EMBL" id="ACGP01000134">
    <property type="protein sequence ID" value="EEI24473.1"/>
    <property type="molecule type" value="Genomic_DNA"/>
</dbReference>
<evidence type="ECO:0000313" key="2">
    <source>
        <dbReference type="Proteomes" id="UP000003752"/>
    </source>
</evidence>
<protein>
    <submittedName>
        <fullName evidence="1">Uncharacterized protein</fullName>
    </submittedName>
</protein>
<accession>C0XJK1</accession>
<reference evidence="1 2" key="1">
    <citation type="submission" date="2009-01" db="EMBL/GenBank/DDBJ databases">
        <authorList>
            <person name="Qin X."/>
            <person name="Bachman B."/>
            <person name="Battles P."/>
            <person name="Bell A."/>
            <person name="Bess C."/>
            <person name="Bickham C."/>
            <person name="Chaboub L."/>
            <person name="Chen D."/>
            <person name="Coyle M."/>
            <person name="Deiros D.R."/>
            <person name="Dinh H."/>
            <person name="Forbes L."/>
            <person name="Fowler G."/>
            <person name="Francisco L."/>
            <person name="Fu Q."/>
            <person name="Gubbala S."/>
            <person name="Hale W."/>
            <person name="Han Y."/>
            <person name="Hemphill L."/>
            <person name="Highlander S.K."/>
            <person name="Hirani K."/>
            <person name="Hogues M."/>
            <person name="Jackson L."/>
            <person name="Jakkamsetti A."/>
            <person name="Javaid M."/>
            <person name="Jiang H."/>
            <person name="Korchina V."/>
            <person name="Kovar C."/>
            <person name="Lara F."/>
            <person name="Lee S."/>
            <person name="Mata R."/>
            <person name="Mathew T."/>
            <person name="Moen C."/>
            <person name="Morales K."/>
            <person name="Munidasa M."/>
            <person name="Nazareth L."/>
            <person name="Ngo R."/>
            <person name="Nguyen L."/>
            <person name="Okwuonu G."/>
            <person name="Ongeri F."/>
            <person name="Patil S."/>
            <person name="Petrosino J."/>
            <person name="Pham C."/>
            <person name="Pham P."/>
            <person name="Pu L.-L."/>
            <person name="Puazo M."/>
            <person name="Raj R."/>
            <person name="Reid J."/>
            <person name="Rouhana J."/>
            <person name="Saada N."/>
            <person name="Shang Y."/>
            <person name="Simmons D."/>
            <person name="Thornton R."/>
            <person name="Warren J."/>
            <person name="Weissenberger G."/>
            <person name="Zhang J."/>
            <person name="Zhang L."/>
            <person name="Zhou C."/>
            <person name="Zhu D."/>
            <person name="Muzny D."/>
            <person name="Worley K."/>
            <person name="Gibbs R."/>
        </authorList>
    </citation>
    <scope>NUCLEOTIDE SEQUENCE [LARGE SCALE GENOMIC DNA]</scope>
    <source>
        <strain evidence="2">ATCC 8290 / DSM 20176 / CCUG 30140 / JCM 1155 / KCTC 3500 / NBRC 15886 / NCIMB 8040 / NRRL B-1843 / 9</strain>
    </source>
</reference>
<sequence length="40" mass="4790">MKAVADKKTKVLLFSHVKKFKQPTYLQIIYSFRFLTKNEV</sequence>
<dbReference type="Proteomes" id="UP000003752">
    <property type="component" value="Unassembled WGS sequence"/>
</dbReference>
<keyword evidence="2" id="KW-1185">Reference proteome</keyword>
<dbReference type="AlphaFoldDB" id="C0XJK1"/>
<gene>
    <name evidence="1" type="ORF">HMPREF0519_1412</name>
</gene>